<name>A0A7K3TJC9_9BIFI</name>
<protein>
    <submittedName>
        <fullName evidence="9">FtsQ-type POTRA domain-containing protein</fullName>
    </submittedName>
</protein>
<keyword evidence="5" id="KW-0131">Cell cycle</keyword>
<feature type="transmembrane region" description="Helical" evidence="7">
    <location>
        <begin position="211"/>
        <end position="233"/>
    </location>
</feature>
<feature type="compositionally biased region" description="Basic and acidic residues" evidence="6">
    <location>
        <begin position="174"/>
        <end position="183"/>
    </location>
</feature>
<evidence type="ECO:0000259" key="8">
    <source>
        <dbReference type="Pfam" id="PF08478"/>
    </source>
</evidence>
<sequence length="441" mass="44848">MTGRVVSSGESEGRRARSEAAAKPAAKASSKSVSGSGRSARSVSGSSGVSGAASGLSKAGTARAFRAARSAGTAKAPRTGGFAKVSGSGRTGGSAAVASASGAGSGASRVRKPRSLKASRTLRSSRSASSSAVASASSSRPVESTPWATDAGRRPTRSQPGGFVDARGLGTDRPVGERLRSDEGAGPFRRPKVIGFTARAKEERRAKAVTALIRAGVALAVVAVVSALVWLLFFSPALKLQADRISVHGANEWVTAEQVSSIASEQTGRSLLVVSTGSIADRLKAMPGVTSADVSKQWPHGLTVTVAAQKPAAVLKAADGSLTAVDSQARVLNAVGASVAGIPVIDVDNVSDGLDSRAVQQALQILASLPESMRQRISSVTAKTQDSVTTVLDGGNYTVVWGDASQLALKKAEVDKILNDPAVIGDKHQVDVTSPKKPIIK</sequence>
<dbReference type="Gene3D" id="3.10.20.310">
    <property type="entry name" value="membrane protein fhac"/>
    <property type="match status" value="1"/>
</dbReference>
<dbReference type="InterPro" id="IPR050487">
    <property type="entry name" value="FtsQ_DivIB"/>
</dbReference>
<dbReference type="Pfam" id="PF08478">
    <property type="entry name" value="POTRA_1"/>
    <property type="match status" value="1"/>
</dbReference>
<accession>A0A7K3TJC9</accession>
<dbReference type="OrthoDB" id="3238713at2"/>
<feature type="compositionally biased region" description="Low complexity" evidence="6">
    <location>
        <begin position="118"/>
        <end position="140"/>
    </location>
</feature>
<evidence type="ECO:0000256" key="7">
    <source>
        <dbReference type="SAM" id="Phobius"/>
    </source>
</evidence>
<dbReference type="InterPro" id="IPR013685">
    <property type="entry name" value="POTRA_FtsQ_type"/>
</dbReference>
<comment type="caution">
    <text evidence="9">The sequence shown here is derived from an EMBL/GenBank/DDBJ whole genome shotgun (WGS) entry which is preliminary data.</text>
</comment>
<evidence type="ECO:0000256" key="6">
    <source>
        <dbReference type="SAM" id="MobiDB-lite"/>
    </source>
</evidence>
<organism evidence="9 10">
    <name type="scientific">Bifidobacterium avesanii</name>
    <dbReference type="NCBI Taxonomy" id="1798157"/>
    <lineage>
        <taxon>Bacteria</taxon>
        <taxon>Bacillati</taxon>
        <taxon>Actinomycetota</taxon>
        <taxon>Actinomycetes</taxon>
        <taxon>Bifidobacteriales</taxon>
        <taxon>Bifidobacteriaceae</taxon>
        <taxon>Bifidobacterium</taxon>
    </lineage>
</organism>
<keyword evidence="10" id="KW-1185">Reference proteome</keyword>
<proteinExistence type="predicted"/>
<keyword evidence="4 7" id="KW-1133">Transmembrane helix</keyword>
<dbReference type="PANTHER" id="PTHR37820">
    <property type="entry name" value="CELL DIVISION PROTEIN DIVIB"/>
    <property type="match status" value="1"/>
</dbReference>
<feature type="domain" description="POTRA" evidence="8">
    <location>
        <begin position="244"/>
        <end position="306"/>
    </location>
</feature>
<evidence type="ECO:0000313" key="9">
    <source>
        <dbReference type="EMBL" id="NEG78819.1"/>
    </source>
</evidence>
<feature type="compositionally biased region" description="Low complexity" evidence="6">
    <location>
        <begin position="21"/>
        <end position="60"/>
    </location>
</feature>
<evidence type="ECO:0000256" key="4">
    <source>
        <dbReference type="ARBA" id="ARBA00022989"/>
    </source>
</evidence>
<feature type="compositionally biased region" description="Basic and acidic residues" evidence="6">
    <location>
        <begin position="11"/>
        <end position="20"/>
    </location>
</feature>
<dbReference type="GO" id="GO:0051301">
    <property type="term" value="P:cell division"/>
    <property type="evidence" value="ECO:0007669"/>
    <property type="project" value="UniProtKB-KW"/>
</dbReference>
<keyword evidence="7" id="KW-0472">Membrane</keyword>
<evidence type="ECO:0000256" key="3">
    <source>
        <dbReference type="ARBA" id="ARBA00022692"/>
    </source>
</evidence>
<evidence type="ECO:0000256" key="5">
    <source>
        <dbReference type="ARBA" id="ARBA00023306"/>
    </source>
</evidence>
<dbReference type="GO" id="GO:0005886">
    <property type="term" value="C:plasma membrane"/>
    <property type="evidence" value="ECO:0007669"/>
    <property type="project" value="TreeGrafter"/>
</dbReference>
<feature type="region of interest" description="Disordered" evidence="6">
    <location>
        <begin position="1"/>
        <end position="186"/>
    </location>
</feature>
<reference evidence="9 10" key="1">
    <citation type="submission" date="2019-10" db="EMBL/GenBank/DDBJ databases">
        <title>Bifidobacterium from non-human primates.</title>
        <authorList>
            <person name="Modesto M."/>
        </authorList>
    </citation>
    <scope>NUCLEOTIDE SEQUENCE [LARGE SCALE GENOMIC DNA]</scope>
    <source>
        <strain evidence="9 10">TREC</strain>
    </source>
</reference>
<dbReference type="RefSeq" id="WP_152350841.1">
    <property type="nucleotide sequence ID" value="NZ_WBSN01000015.1"/>
</dbReference>
<keyword evidence="3 7" id="KW-0812">Transmembrane</keyword>
<dbReference type="AlphaFoldDB" id="A0A7K3TJC9"/>
<keyword evidence="2" id="KW-0132">Cell division</keyword>
<gene>
    <name evidence="9" type="ORF">GFD22_07525</name>
</gene>
<evidence type="ECO:0000313" key="10">
    <source>
        <dbReference type="Proteomes" id="UP000469763"/>
    </source>
</evidence>
<keyword evidence="1" id="KW-1003">Cell membrane</keyword>
<evidence type="ECO:0000256" key="2">
    <source>
        <dbReference type="ARBA" id="ARBA00022618"/>
    </source>
</evidence>
<evidence type="ECO:0000256" key="1">
    <source>
        <dbReference type="ARBA" id="ARBA00022475"/>
    </source>
</evidence>
<dbReference type="EMBL" id="WHZY01000011">
    <property type="protein sequence ID" value="NEG78819.1"/>
    <property type="molecule type" value="Genomic_DNA"/>
</dbReference>
<feature type="compositionally biased region" description="Low complexity" evidence="6">
    <location>
        <begin position="85"/>
        <end position="108"/>
    </location>
</feature>
<dbReference type="PANTHER" id="PTHR37820:SF1">
    <property type="entry name" value="CELL DIVISION PROTEIN FTSQ"/>
    <property type="match status" value="1"/>
</dbReference>
<dbReference type="Proteomes" id="UP000469763">
    <property type="component" value="Unassembled WGS sequence"/>
</dbReference>